<accession>A0A845M5N7</accession>
<evidence type="ECO:0000313" key="2">
    <source>
        <dbReference type="Proteomes" id="UP000467322"/>
    </source>
</evidence>
<proteinExistence type="predicted"/>
<sequence length="60" mass="6888">MTDLKERHAQVIKSLLPVLERRIERALEKSQPEEANALLREVRHNQEILAELEAETALAS</sequence>
<keyword evidence="2" id="KW-1185">Reference proteome</keyword>
<evidence type="ECO:0000313" key="1">
    <source>
        <dbReference type="EMBL" id="MZR11664.1"/>
    </source>
</evidence>
<organism evidence="1 2">
    <name type="scientific">Maritimibacter harenae</name>
    <dbReference type="NCBI Taxonomy" id="2606218"/>
    <lineage>
        <taxon>Bacteria</taxon>
        <taxon>Pseudomonadati</taxon>
        <taxon>Pseudomonadota</taxon>
        <taxon>Alphaproteobacteria</taxon>
        <taxon>Rhodobacterales</taxon>
        <taxon>Roseobacteraceae</taxon>
        <taxon>Maritimibacter</taxon>
    </lineage>
</organism>
<gene>
    <name evidence="1" type="ORF">GQE99_01325</name>
</gene>
<dbReference type="AlphaFoldDB" id="A0A845M5N7"/>
<dbReference type="Proteomes" id="UP000467322">
    <property type="component" value="Unassembled WGS sequence"/>
</dbReference>
<protein>
    <submittedName>
        <fullName evidence="1">Uncharacterized protein</fullName>
    </submittedName>
</protein>
<name>A0A845M5N7_9RHOB</name>
<comment type="caution">
    <text evidence="1">The sequence shown here is derived from an EMBL/GenBank/DDBJ whole genome shotgun (WGS) entry which is preliminary data.</text>
</comment>
<dbReference type="EMBL" id="WTUX01000003">
    <property type="protein sequence ID" value="MZR11664.1"/>
    <property type="molecule type" value="Genomic_DNA"/>
</dbReference>
<reference evidence="1 2" key="1">
    <citation type="submission" date="2019-12" db="EMBL/GenBank/DDBJ databases">
        <title>Maritimibacter sp. nov. sp. isolated from sea sand.</title>
        <authorList>
            <person name="Kim J."/>
            <person name="Jeong S.E."/>
            <person name="Jung H.S."/>
            <person name="Jeon C.O."/>
        </authorList>
    </citation>
    <scope>NUCLEOTIDE SEQUENCE [LARGE SCALE GENOMIC DNA]</scope>
    <source>
        <strain evidence="1 2">DP07</strain>
    </source>
</reference>
<dbReference type="RefSeq" id="WP_161349792.1">
    <property type="nucleotide sequence ID" value="NZ_WTUX01000003.1"/>
</dbReference>